<accession>A0ABN3VKK2</accession>
<dbReference type="RefSeq" id="WP_344684616.1">
    <property type="nucleotide sequence ID" value="NZ_BAAAUX010000024.1"/>
</dbReference>
<dbReference type="EMBL" id="BAAAUX010000024">
    <property type="protein sequence ID" value="GAA2812740.1"/>
    <property type="molecule type" value="Genomic_DNA"/>
</dbReference>
<dbReference type="Proteomes" id="UP001500979">
    <property type="component" value="Unassembled WGS sequence"/>
</dbReference>
<proteinExistence type="predicted"/>
<evidence type="ECO:0008006" key="3">
    <source>
        <dbReference type="Google" id="ProtNLM"/>
    </source>
</evidence>
<gene>
    <name evidence="1" type="ORF">GCM10010470_55220</name>
</gene>
<keyword evidence="2" id="KW-1185">Reference proteome</keyword>
<protein>
    <recommendedName>
        <fullName evidence="3">Minor tail protein</fullName>
    </recommendedName>
</protein>
<evidence type="ECO:0000313" key="2">
    <source>
        <dbReference type="Proteomes" id="UP001500979"/>
    </source>
</evidence>
<name>A0ABN3VKK2_9PSEU</name>
<reference evidence="1 2" key="1">
    <citation type="journal article" date="2019" name="Int. J. Syst. Evol. Microbiol.">
        <title>The Global Catalogue of Microorganisms (GCM) 10K type strain sequencing project: providing services to taxonomists for standard genome sequencing and annotation.</title>
        <authorList>
            <consortium name="The Broad Institute Genomics Platform"/>
            <consortium name="The Broad Institute Genome Sequencing Center for Infectious Disease"/>
            <person name="Wu L."/>
            <person name="Ma J."/>
        </authorList>
    </citation>
    <scope>NUCLEOTIDE SEQUENCE [LARGE SCALE GENOMIC DNA]</scope>
    <source>
        <strain evidence="1 2">JCM 9383</strain>
    </source>
</reference>
<comment type="caution">
    <text evidence="1">The sequence shown here is derived from an EMBL/GenBank/DDBJ whole genome shotgun (WGS) entry which is preliminary data.</text>
</comment>
<evidence type="ECO:0000313" key="1">
    <source>
        <dbReference type="EMBL" id="GAA2812740.1"/>
    </source>
</evidence>
<organism evidence="1 2">
    <name type="scientific">Saccharopolyspora taberi</name>
    <dbReference type="NCBI Taxonomy" id="60895"/>
    <lineage>
        <taxon>Bacteria</taxon>
        <taxon>Bacillati</taxon>
        <taxon>Actinomycetota</taxon>
        <taxon>Actinomycetes</taxon>
        <taxon>Pseudonocardiales</taxon>
        <taxon>Pseudonocardiaceae</taxon>
        <taxon>Saccharopolyspora</taxon>
    </lineage>
</organism>
<sequence length="375" mass="40817">MADEWRVLVAQTTTGEIVGDIRASDVPKFERRISDPGSYTVDVYLGNGANTAADLHEFTETGRYSWIVAYGDYICQAGPVWTWQFSDQERKLSVSGSNVSSLFDKRILRNPHGHTAITDPSEDLILRDLSVRGLLAELVRANLAQRGYQLPITIPEAEPGPESITYYGYDLATVWDRMTDLAERDNGSEVDFAPEFVDGGRQIRWRLDIGDPLLGDQNTGAVWDYGSVIGPIDTDVDGATTPASRVWVKGAGEGRNLLTGVAEDPALPAAGVPGIDLVDTSHAAEQRQDLLDSYARAALQGQRQPNSRWETTLRIATGATSTEASAALGTWALGDAPLIAVAGHPWMPSAHYRRRVVSFADSSPNEIRIDLQPAP</sequence>